<evidence type="ECO:0000313" key="2">
    <source>
        <dbReference type="EMBL" id="CAE7344964.1"/>
    </source>
</evidence>
<feature type="region of interest" description="Disordered" evidence="1">
    <location>
        <begin position="266"/>
        <end position="340"/>
    </location>
</feature>
<name>A0A812PSG7_9DINO</name>
<keyword evidence="3" id="KW-1185">Reference proteome</keyword>
<evidence type="ECO:0000313" key="3">
    <source>
        <dbReference type="Proteomes" id="UP000601435"/>
    </source>
</evidence>
<feature type="compositionally biased region" description="Acidic residues" evidence="1">
    <location>
        <begin position="280"/>
        <end position="298"/>
    </location>
</feature>
<feature type="compositionally biased region" description="Basic residues" evidence="1">
    <location>
        <begin position="305"/>
        <end position="331"/>
    </location>
</feature>
<comment type="caution">
    <text evidence="2">The sequence shown here is derived from an EMBL/GenBank/DDBJ whole genome shotgun (WGS) entry which is preliminary data.</text>
</comment>
<protein>
    <submittedName>
        <fullName evidence="2">Uncharacterized protein</fullName>
    </submittedName>
</protein>
<dbReference type="OrthoDB" id="10559469at2759"/>
<reference evidence="2" key="1">
    <citation type="submission" date="2021-02" db="EMBL/GenBank/DDBJ databases">
        <authorList>
            <person name="Dougan E. K."/>
            <person name="Rhodes N."/>
            <person name="Thang M."/>
            <person name="Chan C."/>
        </authorList>
    </citation>
    <scope>NUCLEOTIDE SEQUENCE</scope>
</reference>
<feature type="region of interest" description="Disordered" evidence="1">
    <location>
        <begin position="54"/>
        <end position="128"/>
    </location>
</feature>
<gene>
    <name evidence="2" type="ORF">SNEC2469_LOCUS8928</name>
</gene>
<accession>A0A812PSG7</accession>
<organism evidence="2 3">
    <name type="scientific">Symbiodinium necroappetens</name>
    <dbReference type="NCBI Taxonomy" id="1628268"/>
    <lineage>
        <taxon>Eukaryota</taxon>
        <taxon>Sar</taxon>
        <taxon>Alveolata</taxon>
        <taxon>Dinophyceae</taxon>
        <taxon>Suessiales</taxon>
        <taxon>Symbiodiniaceae</taxon>
        <taxon>Symbiodinium</taxon>
    </lineage>
</organism>
<sequence>AAEEKLKKLQQMARKIEASNQEEGVVPHMMAAPVEPPRRPIATPARGTDVLVRPVSTDAQPQSQDLWEEALPAGSKATDGLEEPASMNAEPKASAETGQLEETESARPNGPVEPEHPTTFAEAHMGSDSDDELVMECDCDFHELRELLHASLVKEEIAAPLTPTEAFNQRMEIVIRNIKEGKVVIDSGYYTEATMKSELNFDKDRIKAIVKYCTASKARRKALTRKDKYQSHIVEYWVDVRTSGSLSRSTKEEFNQFVEVIDSNASLPAPTLGDEALPCYDEDNDDEDDSEDEDDEVNVEDKTPSTKRRRPKKRGKKTPSPKSKLLAKQKKEKQEKEEAVESALEANCVIKLIPAILIPCLF</sequence>
<feature type="non-terminal residue" evidence="2">
    <location>
        <position position="362"/>
    </location>
</feature>
<dbReference type="EMBL" id="CAJNJA010014562">
    <property type="protein sequence ID" value="CAE7344964.1"/>
    <property type="molecule type" value="Genomic_DNA"/>
</dbReference>
<dbReference type="Proteomes" id="UP000601435">
    <property type="component" value="Unassembled WGS sequence"/>
</dbReference>
<evidence type="ECO:0000256" key="1">
    <source>
        <dbReference type="SAM" id="MobiDB-lite"/>
    </source>
</evidence>
<dbReference type="AlphaFoldDB" id="A0A812PSG7"/>
<proteinExistence type="predicted"/>